<evidence type="ECO:0000313" key="3">
    <source>
        <dbReference type="Proteomes" id="UP000593566"/>
    </source>
</evidence>
<name>A0A8H6CR97_9LECA</name>
<feature type="compositionally biased region" description="Polar residues" evidence="1">
    <location>
        <begin position="209"/>
        <end position="220"/>
    </location>
</feature>
<dbReference type="Proteomes" id="UP000593566">
    <property type="component" value="Unassembled WGS sequence"/>
</dbReference>
<gene>
    <name evidence="2" type="ORF">HO133_007835</name>
</gene>
<dbReference type="AlphaFoldDB" id="A0A8H6CR97"/>
<reference evidence="2 3" key="1">
    <citation type="journal article" date="2020" name="Genomics">
        <title>Complete, high-quality genomes from long-read metagenomic sequencing of two wolf lichen thalli reveals enigmatic genome architecture.</title>
        <authorList>
            <person name="McKenzie S.K."/>
            <person name="Walston R.F."/>
            <person name="Allen J.L."/>
        </authorList>
    </citation>
    <scope>NUCLEOTIDE SEQUENCE [LARGE SCALE GENOMIC DNA]</scope>
    <source>
        <strain evidence="2">WasteWater1</strain>
    </source>
</reference>
<keyword evidence="3" id="KW-1185">Reference proteome</keyword>
<sequence length="273" mass="27985">MPDLVDAAAVNSSALGALSVRCDGALYGFNPNIADCEGAAQFIVPDSEQLVWGERHTGLPVGIFPLPFAVFGDKAECVVRTIVRGAGPTARASLVQVKRAAAALSLQCAAGGQSQGGIATNIGGDNNLAVILSTYKPKIQCGSAQTFSDASSCEGLLADMPASTAKVLFGPDDVPGVREPLPQLIASGKLSRDVHTPVSVLRPTEIQQVTTNVSSGSSPRAEQIPPLGTASGRPRKRRLRGVPGTGNPAASGDWVGSVLAESSCGLARTDSVW</sequence>
<feature type="region of interest" description="Disordered" evidence="1">
    <location>
        <begin position="209"/>
        <end position="254"/>
    </location>
</feature>
<organism evidence="2 3">
    <name type="scientific">Letharia lupina</name>
    <dbReference type="NCBI Taxonomy" id="560253"/>
    <lineage>
        <taxon>Eukaryota</taxon>
        <taxon>Fungi</taxon>
        <taxon>Dikarya</taxon>
        <taxon>Ascomycota</taxon>
        <taxon>Pezizomycotina</taxon>
        <taxon>Lecanoromycetes</taxon>
        <taxon>OSLEUM clade</taxon>
        <taxon>Lecanoromycetidae</taxon>
        <taxon>Lecanorales</taxon>
        <taxon>Lecanorineae</taxon>
        <taxon>Parmeliaceae</taxon>
        <taxon>Letharia</taxon>
    </lineage>
</organism>
<protein>
    <submittedName>
        <fullName evidence="2">Uncharacterized protein</fullName>
    </submittedName>
</protein>
<evidence type="ECO:0000313" key="2">
    <source>
        <dbReference type="EMBL" id="KAF6228107.1"/>
    </source>
</evidence>
<proteinExistence type="predicted"/>
<dbReference type="EMBL" id="JACCJB010000004">
    <property type="protein sequence ID" value="KAF6228107.1"/>
    <property type="molecule type" value="Genomic_DNA"/>
</dbReference>
<dbReference type="RefSeq" id="XP_037156041.1">
    <property type="nucleotide sequence ID" value="XM_037298705.1"/>
</dbReference>
<dbReference type="GeneID" id="59336232"/>
<comment type="caution">
    <text evidence="2">The sequence shown here is derived from an EMBL/GenBank/DDBJ whole genome shotgun (WGS) entry which is preliminary data.</text>
</comment>
<accession>A0A8H6CR97</accession>
<evidence type="ECO:0000256" key="1">
    <source>
        <dbReference type="SAM" id="MobiDB-lite"/>
    </source>
</evidence>